<feature type="non-terminal residue" evidence="1">
    <location>
        <position position="72"/>
    </location>
</feature>
<accession>A0A382CVV6</accession>
<reference evidence="1" key="1">
    <citation type="submission" date="2018-05" db="EMBL/GenBank/DDBJ databases">
        <authorList>
            <person name="Lanie J.A."/>
            <person name="Ng W.-L."/>
            <person name="Kazmierczak K.M."/>
            <person name="Andrzejewski T.M."/>
            <person name="Davidsen T.M."/>
            <person name="Wayne K.J."/>
            <person name="Tettelin H."/>
            <person name="Glass J.I."/>
            <person name="Rusch D."/>
            <person name="Podicherti R."/>
            <person name="Tsui H.-C.T."/>
            <person name="Winkler M.E."/>
        </authorList>
    </citation>
    <scope>NUCLEOTIDE SEQUENCE</scope>
</reference>
<proteinExistence type="predicted"/>
<evidence type="ECO:0000313" key="1">
    <source>
        <dbReference type="EMBL" id="SVB30316.1"/>
    </source>
</evidence>
<gene>
    <name evidence="1" type="ORF">METZ01_LOCUS183170</name>
</gene>
<protein>
    <recommendedName>
        <fullName evidence="2">Hedgehog/Intein (Hint) domain-containing protein</fullName>
    </recommendedName>
</protein>
<sequence>MKIVTSGVEYVTSGVPAGTLITVGTDFGDIQKPIEKIKPGDLLKTYDMDGYDGGHHELNTPTYTKIRKVGKN</sequence>
<evidence type="ECO:0008006" key="2">
    <source>
        <dbReference type="Google" id="ProtNLM"/>
    </source>
</evidence>
<dbReference type="EMBL" id="UINC01036406">
    <property type="protein sequence ID" value="SVB30316.1"/>
    <property type="molecule type" value="Genomic_DNA"/>
</dbReference>
<name>A0A382CVV6_9ZZZZ</name>
<dbReference type="AlphaFoldDB" id="A0A382CVV6"/>
<organism evidence="1">
    <name type="scientific">marine metagenome</name>
    <dbReference type="NCBI Taxonomy" id="408172"/>
    <lineage>
        <taxon>unclassified sequences</taxon>
        <taxon>metagenomes</taxon>
        <taxon>ecological metagenomes</taxon>
    </lineage>
</organism>